<gene>
    <name evidence="6" type="ORF">ACFYKX_20440</name>
</gene>
<dbReference type="PANTHER" id="PTHR42794:SF1">
    <property type="entry name" value="HEMIN IMPORT ATP-BINDING PROTEIN HMUV"/>
    <property type="match status" value="1"/>
</dbReference>
<evidence type="ECO:0000256" key="3">
    <source>
        <dbReference type="ARBA" id="ARBA00022840"/>
    </source>
</evidence>
<dbReference type="SMART" id="SM00382">
    <property type="entry name" value="AAA"/>
    <property type="match status" value="1"/>
</dbReference>
<dbReference type="Proteomes" id="UP001601059">
    <property type="component" value="Unassembled WGS sequence"/>
</dbReference>
<dbReference type="SUPFAM" id="SSF52540">
    <property type="entry name" value="P-loop containing nucleoside triphosphate hydrolases"/>
    <property type="match status" value="1"/>
</dbReference>
<feature type="domain" description="ABC transporter" evidence="5">
    <location>
        <begin position="2"/>
        <end position="239"/>
    </location>
</feature>
<evidence type="ECO:0000313" key="7">
    <source>
        <dbReference type="Proteomes" id="UP001601059"/>
    </source>
</evidence>
<dbReference type="PANTHER" id="PTHR42794">
    <property type="entry name" value="HEMIN IMPORT ATP-BINDING PROTEIN HMUV"/>
    <property type="match status" value="1"/>
</dbReference>
<dbReference type="PROSITE" id="PS50893">
    <property type="entry name" value="ABC_TRANSPORTER_2"/>
    <property type="match status" value="1"/>
</dbReference>
<proteinExistence type="predicted"/>
<evidence type="ECO:0000256" key="2">
    <source>
        <dbReference type="ARBA" id="ARBA00022741"/>
    </source>
</evidence>
<dbReference type="Pfam" id="PF00005">
    <property type="entry name" value="ABC_tran"/>
    <property type="match status" value="1"/>
</dbReference>
<reference evidence="6 7" key="1">
    <citation type="submission" date="2024-08" db="EMBL/GenBank/DDBJ databases">
        <title>Two novel Cytobacillus novel species.</title>
        <authorList>
            <person name="Liu G."/>
        </authorList>
    </citation>
    <scope>NUCLEOTIDE SEQUENCE [LARGE SCALE GENOMIC DNA]</scope>
    <source>
        <strain evidence="6 7">FJAT-54145</strain>
    </source>
</reference>
<comment type="caution">
    <text evidence="6">The sequence shown here is derived from an EMBL/GenBank/DDBJ whole genome shotgun (WGS) entry which is preliminary data.</text>
</comment>
<name>A0ABW6KFE9_9BACI</name>
<dbReference type="CDD" id="cd03214">
    <property type="entry name" value="ABC_Iron-Siderophores_B12_Hemin"/>
    <property type="match status" value="1"/>
</dbReference>
<keyword evidence="4" id="KW-1278">Translocase</keyword>
<evidence type="ECO:0000313" key="6">
    <source>
        <dbReference type="EMBL" id="MFE8702981.1"/>
    </source>
</evidence>
<dbReference type="InterPro" id="IPR002808">
    <property type="entry name" value="AdoCbi_amidolase"/>
</dbReference>
<keyword evidence="7" id="KW-1185">Reference proteome</keyword>
<evidence type="ECO:0000256" key="1">
    <source>
        <dbReference type="ARBA" id="ARBA00022448"/>
    </source>
</evidence>
<keyword evidence="1" id="KW-0813">Transport</keyword>
<dbReference type="Pfam" id="PF01955">
    <property type="entry name" value="CbiZ"/>
    <property type="match status" value="1"/>
</dbReference>
<organism evidence="6 7">
    <name type="scientific">Cytobacillus spartinae</name>
    <dbReference type="NCBI Taxonomy" id="3299023"/>
    <lineage>
        <taxon>Bacteria</taxon>
        <taxon>Bacillati</taxon>
        <taxon>Bacillota</taxon>
        <taxon>Bacilli</taxon>
        <taxon>Bacillales</taxon>
        <taxon>Bacillaceae</taxon>
        <taxon>Cytobacillus</taxon>
    </lineage>
</organism>
<dbReference type="InterPro" id="IPR003439">
    <property type="entry name" value="ABC_transporter-like_ATP-bd"/>
</dbReference>
<dbReference type="NCBIfam" id="NF010068">
    <property type="entry name" value="PRK13548.1"/>
    <property type="match status" value="1"/>
</dbReference>
<dbReference type="InterPro" id="IPR027417">
    <property type="entry name" value="P-loop_NTPase"/>
</dbReference>
<dbReference type="InterPro" id="IPR003593">
    <property type="entry name" value="AAA+_ATPase"/>
</dbReference>
<accession>A0ABW6KFE9</accession>
<evidence type="ECO:0000256" key="4">
    <source>
        <dbReference type="ARBA" id="ARBA00022967"/>
    </source>
</evidence>
<dbReference type="Gene3D" id="3.40.50.300">
    <property type="entry name" value="P-loop containing nucleotide triphosphate hydrolases"/>
    <property type="match status" value="1"/>
</dbReference>
<evidence type="ECO:0000259" key="5">
    <source>
        <dbReference type="PROSITE" id="PS50893"/>
    </source>
</evidence>
<dbReference type="RefSeq" id="WP_389363122.1">
    <property type="nucleotide sequence ID" value="NZ_JBIACK010000012.1"/>
</dbReference>
<keyword evidence="2" id="KW-0547">Nucleotide-binding</keyword>
<dbReference type="GO" id="GO:0005524">
    <property type="term" value="F:ATP binding"/>
    <property type="evidence" value="ECO:0007669"/>
    <property type="project" value="UniProtKB-KW"/>
</dbReference>
<sequence>MLHVKHLSGGYTGESILKDISFEVEKGELFGILGPNGSGKTTLLKMISGILAYKHGSISINSKTLSEYTPKELAKIVAVLPQHSSQAFSYTVKETVSLGRYAHQKGWFQTWSDEDENTVQRVMAQTGVAEFQDKNIQELSGGERQRVYLAQALAQEPEILLLDEPTNHLDLSYQKELLDLLKKWTKERGLTVISIFHDLNLAGLYCDRLLLLERGTININHTPNEVLKEERINKVYDTEIEKQPHPKVPAPQMVLMPEWQKHAEVSSISINPELLEFSDEKIVLQSPIPLRTMSSGVVGSGTGWHQTFVNRHVGMDYNCSDHRVEMVEYLRNHGFEPSETVGMMTAVMLADVSYKLYKEDDFSVMVVVTAGVGNAIDASKGGMHAFSLKPGTINTWLFVNGQLTEEAFIQSIMTATEAKVKVMQDQQVLDSVTKTIATGTSTDSILIASTQKGRLLDYAGPITALGQLIGKGIYECTTEAIVKYRKRKQGL</sequence>
<keyword evidence="3 6" id="KW-0067">ATP-binding</keyword>
<dbReference type="EMBL" id="JBIACK010000012">
    <property type="protein sequence ID" value="MFE8702981.1"/>
    <property type="molecule type" value="Genomic_DNA"/>
</dbReference>
<protein>
    <submittedName>
        <fullName evidence="6">Heme ABC transporter ATP-binding protein</fullName>
    </submittedName>
</protein>